<dbReference type="NCBIfam" id="TIGR00977">
    <property type="entry name" value="citramal_synth"/>
    <property type="match status" value="1"/>
</dbReference>
<dbReference type="PROSITE" id="PS00816">
    <property type="entry name" value="AIPM_HOMOCIT_SYNTH_2"/>
    <property type="match status" value="1"/>
</dbReference>
<dbReference type="GO" id="GO:0009097">
    <property type="term" value="P:isoleucine biosynthetic process"/>
    <property type="evidence" value="ECO:0007669"/>
    <property type="project" value="UniProtKB-UniRule"/>
</dbReference>
<dbReference type="Pfam" id="PF08502">
    <property type="entry name" value="LeuA_dimer"/>
    <property type="match status" value="1"/>
</dbReference>
<dbReference type="GO" id="GO:0043714">
    <property type="term" value="F:(R)-citramalate synthase activity"/>
    <property type="evidence" value="ECO:0007669"/>
    <property type="project" value="UniProtKB-UniRule"/>
</dbReference>
<dbReference type="EC" id="2.3.3.21" evidence="9"/>
<evidence type="ECO:0000256" key="10">
    <source>
        <dbReference type="RuleBase" id="RU003523"/>
    </source>
</evidence>
<gene>
    <name evidence="12" type="ORF">HQ497_10395</name>
</gene>
<dbReference type="Gene3D" id="3.20.20.70">
    <property type="entry name" value="Aldolase class I"/>
    <property type="match status" value="1"/>
</dbReference>
<dbReference type="InterPro" id="IPR005675">
    <property type="entry name" value="Citramal_synthase"/>
</dbReference>
<dbReference type="GO" id="GO:0003852">
    <property type="term" value="F:2-isopropylmalate synthase activity"/>
    <property type="evidence" value="ECO:0007669"/>
    <property type="project" value="InterPro"/>
</dbReference>
<keyword evidence="3" id="KW-0432">Leucine biosynthesis</keyword>
<proteinExistence type="inferred from homology"/>
<evidence type="ECO:0000256" key="4">
    <source>
        <dbReference type="ARBA" id="ARBA00022605"/>
    </source>
</evidence>
<organism evidence="12 13">
    <name type="scientific">SAR86 cluster bacterium</name>
    <dbReference type="NCBI Taxonomy" id="2030880"/>
    <lineage>
        <taxon>Bacteria</taxon>
        <taxon>Pseudomonadati</taxon>
        <taxon>Pseudomonadota</taxon>
        <taxon>Gammaproteobacteria</taxon>
        <taxon>SAR86 cluster</taxon>
    </lineage>
</organism>
<evidence type="ECO:0000313" key="13">
    <source>
        <dbReference type="Proteomes" id="UP000754644"/>
    </source>
</evidence>
<dbReference type="PANTHER" id="PTHR43538">
    <property type="entry name" value="ALPHA-IPM SYNTHASE/HOMOCITRATE SYNTHASE"/>
    <property type="match status" value="1"/>
</dbReference>
<evidence type="ECO:0000256" key="8">
    <source>
        <dbReference type="ARBA" id="ARBA00048263"/>
    </source>
</evidence>
<dbReference type="Pfam" id="PF00682">
    <property type="entry name" value="HMGL-like"/>
    <property type="match status" value="1"/>
</dbReference>
<evidence type="ECO:0000256" key="7">
    <source>
        <dbReference type="ARBA" id="ARBA00023304"/>
    </source>
</evidence>
<comment type="similarity">
    <text evidence="2 10">Belongs to the alpha-IPM synthase/homocitrate synthase family.</text>
</comment>
<comment type="pathway">
    <text evidence="1">Amino-acid biosynthesis; L-isoleucine biosynthesis; 2-oxobutanoate from pyruvate: step 1/3.</text>
</comment>
<reference evidence="12" key="1">
    <citation type="submission" date="2020-05" db="EMBL/GenBank/DDBJ databases">
        <title>Sulfur intermediates as new biogeochemical hubs in an aquatic model microbial ecosystem.</title>
        <authorList>
            <person name="Vigneron A."/>
        </authorList>
    </citation>
    <scope>NUCLEOTIDE SEQUENCE</scope>
    <source>
        <strain evidence="12">Bin.250</strain>
    </source>
</reference>
<dbReference type="EMBL" id="JABMOJ010000390">
    <property type="protein sequence ID" value="NQV65762.1"/>
    <property type="molecule type" value="Genomic_DNA"/>
</dbReference>
<dbReference type="SUPFAM" id="SSF110921">
    <property type="entry name" value="2-isopropylmalate synthase LeuA, allosteric (dimerisation) domain"/>
    <property type="match status" value="1"/>
</dbReference>
<dbReference type="PROSITE" id="PS50991">
    <property type="entry name" value="PYR_CT"/>
    <property type="match status" value="1"/>
</dbReference>
<keyword evidence="4" id="KW-0028">Amino-acid biosynthesis</keyword>
<dbReference type="CDD" id="cd07941">
    <property type="entry name" value="DRE_TIM_LeuA3"/>
    <property type="match status" value="1"/>
</dbReference>
<dbReference type="AlphaFoldDB" id="A0A973A9R8"/>
<comment type="caution">
    <text evidence="12">The sequence shown here is derived from an EMBL/GenBank/DDBJ whole genome shotgun (WGS) entry which is preliminary data.</text>
</comment>
<name>A0A973A9R8_9GAMM</name>
<evidence type="ECO:0000256" key="2">
    <source>
        <dbReference type="ARBA" id="ARBA00006154"/>
    </source>
</evidence>
<evidence type="ECO:0000313" key="12">
    <source>
        <dbReference type="EMBL" id="NQV65762.1"/>
    </source>
</evidence>
<evidence type="ECO:0000256" key="6">
    <source>
        <dbReference type="ARBA" id="ARBA00022679"/>
    </source>
</evidence>
<dbReference type="InterPro" id="IPR002034">
    <property type="entry name" value="AIPM/Hcit_synth_CS"/>
</dbReference>
<evidence type="ECO:0000256" key="9">
    <source>
        <dbReference type="NCBIfam" id="TIGR00977"/>
    </source>
</evidence>
<dbReference type="Gene3D" id="3.30.160.270">
    <property type="match status" value="1"/>
</dbReference>
<dbReference type="Proteomes" id="UP000754644">
    <property type="component" value="Unassembled WGS sequence"/>
</dbReference>
<feature type="domain" description="Pyruvate carboxyltransferase" evidence="11">
    <location>
        <begin position="9"/>
        <end position="273"/>
    </location>
</feature>
<dbReference type="SUPFAM" id="SSF51569">
    <property type="entry name" value="Aldolase"/>
    <property type="match status" value="1"/>
</dbReference>
<dbReference type="InterPro" id="IPR000891">
    <property type="entry name" value="PYR_CT"/>
</dbReference>
<accession>A0A973A9R8</accession>
<dbReference type="Gene3D" id="1.10.238.260">
    <property type="match status" value="1"/>
</dbReference>
<comment type="catalytic activity">
    <reaction evidence="8">
        <text>pyruvate + acetyl-CoA + H2O = (3R)-citramalate + CoA + H(+)</text>
        <dbReference type="Rhea" id="RHEA:19045"/>
        <dbReference type="ChEBI" id="CHEBI:15361"/>
        <dbReference type="ChEBI" id="CHEBI:15377"/>
        <dbReference type="ChEBI" id="CHEBI:15378"/>
        <dbReference type="ChEBI" id="CHEBI:30934"/>
        <dbReference type="ChEBI" id="CHEBI:57287"/>
        <dbReference type="ChEBI" id="CHEBI:57288"/>
        <dbReference type="EC" id="2.3.3.21"/>
    </reaction>
</comment>
<evidence type="ECO:0000256" key="1">
    <source>
        <dbReference type="ARBA" id="ARBA00004743"/>
    </source>
</evidence>
<keyword evidence="5" id="KW-0412">Isoleucine biosynthesis</keyword>
<evidence type="ECO:0000259" key="11">
    <source>
        <dbReference type="PROSITE" id="PS50991"/>
    </source>
</evidence>
<keyword evidence="7" id="KW-0100">Branched-chain amino acid biosynthesis</keyword>
<dbReference type="PROSITE" id="PS00815">
    <property type="entry name" value="AIPM_HOMOCIT_SYNTH_1"/>
    <property type="match status" value="1"/>
</dbReference>
<dbReference type="InterPro" id="IPR013709">
    <property type="entry name" value="2-isopropylmalate_synth_dimer"/>
</dbReference>
<dbReference type="PANTHER" id="PTHR43538:SF1">
    <property type="entry name" value="(R)-CITRAMALATE SYNTHASE"/>
    <property type="match status" value="1"/>
</dbReference>
<dbReference type="GO" id="GO:0009098">
    <property type="term" value="P:L-leucine biosynthetic process"/>
    <property type="evidence" value="ECO:0007669"/>
    <property type="project" value="UniProtKB-KW"/>
</dbReference>
<dbReference type="InterPro" id="IPR036230">
    <property type="entry name" value="LeuA_allosteric_dom_sf"/>
</dbReference>
<dbReference type="InterPro" id="IPR013785">
    <property type="entry name" value="Aldolase_TIM"/>
</dbReference>
<evidence type="ECO:0000256" key="5">
    <source>
        <dbReference type="ARBA" id="ARBA00022624"/>
    </source>
</evidence>
<dbReference type="Pfam" id="PF22617">
    <property type="entry name" value="HCS_D2"/>
    <property type="match status" value="1"/>
</dbReference>
<protein>
    <recommendedName>
        <fullName evidence="9">Citramalate synthase</fullName>
        <ecNumber evidence="9">2.3.3.21</ecNumber>
    </recommendedName>
</protein>
<sequence length="557" mass="60542">MEWHVRKKIEIYDTTLRDGNQGEGINLSLGDKLDIARALDAMGIDFIEGGWPGSNPKDDEFFVRAQDLDLTTSKIVAFGSTHRAESKPADDFFLQKLIAAQADVICIFGKSWDLHVEQALRISADTNLNMISGSVSHLLKATGKPVFYDAEHFFDGFKSDPGYALASIQVATDAGATRVILCDTNGGVMPHDLAHAVREVRKAIPGIKLGIHVHNDGGLGVANTLRAIEEGVIQVHGTINGIGERCGNVDLTSVLGNLELKLGYQCLPEGKLKNLTNLSKRVWEYLGISGPSGQPFVGPSAFAHKGGVHVSAVQRNPETYEHIKPELVGNSRKILISELAGGSNLRAKLSNRYPELASTVLVKGILEEVQDREHAGYSYENADGSFDLLVRRHLGKFNPVFEPMYYRIYSPSNEGSRDDNHSDIDGLIEASVKVQVGGGVQLCAAEGHGPVDALNKALRQALLAQFPVLSDLHLTDYSVKVINSTEETAAKVRVYLEHSFEGEIFGTVGVNVDIIKASWSALVEAYHYALLQHIDFTSEVQESVGAKALDQQVSPKA</sequence>
<keyword evidence="6 10" id="KW-0808">Transferase</keyword>
<dbReference type="SMART" id="SM00917">
    <property type="entry name" value="LeuA_dimer"/>
    <property type="match status" value="1"/>
</dbReference>
<evidence type="ECO:0000256" key="3">
    <source>
        <dbReference type="ARBA" id="ARBA00022430"/>
    </source>
</evidence>
<dbReference type="InterPro" id="IPR054691">
    <property type="entry name" value="LeuA/HCS_post-cat"/>
</dbReference>